<dbReference type="InterPro" id="IPR020084">
    <property type="entry name" value="NUDIX_hydrolase_CS"/>
</dbReference>
<evidence type="ECO:0000256" key="1">
    <source>
        <dbReference type="ARBA" id="ARBA00001946"/>
    </source>
</evidence>
<dbReference type="Pfam" id="PF00300">
    <property type="entry name" value="His_Phos_1"/>
    <property type="match status" value="1"/>
</dbReference>
<keyword evidence="4" id="KW-0460">Magnesium</keyword>
<dbReference type="CDD" id="cd07067">
    <property type="entry name" value="HP_PGM_like"/>
    <property type="match status" value="1"/>
</dbReference>
<evidence type="ECO:0000256" key="3">
    <source>
        <dbReference type="ARBA" id="ARBA00022801"/>
    </source>
</evidence>
<dbReference type="GO" id="GO:0016787">
    <property type="term" value="F:hydrolase activity"/>
    <property type="evidence" value="ECO:0007669"/>
    <property type="project" value="UniProtKB-KW"/>
</dbReference>
<reference evidence="7 8" key="1">
    <citation type="submission" date="2019-03" db="EMBL/GenBank/DDBJ databases">
        <title>Genomic Encyclopedia of Type Strains, Phase IV (KMG-IV): sequencing the most valuable type-strain genomes for metagenomic binning, comparative biology and taxonomic classification.</title>
        <authorList>
            <person name="Goeker M."/>
        </authorList>
    </citation>
    <scope>NUCLEOTIDE SEQUENCE [LARGE SCALE GENOMIC DNA]</scope>
    <source>
        <strain evidence="7 8">DSM 45361</strain>
    </source>
</reference>
<dbReference type="Proteomes" id="UP000295444">
    <property type="component" value="Unassembled WGS sequence"/>
</dbReference>
<sequence length="299" mass="32718">MPAEIVAAGAVLWRPGGEIALVHRPRYDDWSLPKGKVEPGESLPAAVRREVHEETGFACVLGRSLGQVGYRIGRDYKTVDYFAARAGDGEFAPNKEVDELRWLPVPDALALLTYQRDRGVVRWFAADPPTVATVLLVRHAKAGKREEWSAPDDLRPLSPAGVEQARQLRELLPHFGPDRVHSAPPVRCRSTVQAVADDLGVPVVDEPRLSENGYWANEDRGRERFLRIVAAGGTPVVCSQGGVIPDLVSALAEEGEVRLPSTRTKKGSMWLLSFTEGQRLFAADYFPSPDGLPVIDTSG</sequence>
<dbReference type="InterPro" id="IPR020476">
    <property type="entry name" value="Nudix_hydrolase"/>
</dbReference>
<evidence type="ECO:0000313" key="7">
    <source>
        <dbReference type="EMBL" id="TDP97495.1"/>
    </source>
</evidence>
<keyword evidence="3 5" id="KW-0378">Hydrolase</keyword>
<dbReference type="AlphaFoldDB" id="A0A4R6SED5"/>
<comment type="caution">
    <text evidence="7">The sequence shown here is derived from an EMBL/GenBank/DDBJ whole genome shotgun (WGS) entry which is preliminary data.</text>
</comment>
<comment type="similarity">
    <text evidence="2 5">Belongs to the Nudix hydrolase family.</text>
</comment>
<dbReference type="PRINTS" id="PR00502">
    <property type="entry name" value="NUDIXFAMILY"/>
</dbReference>
<feature type="domain" description="Nudix hydrolase" evidence="6">
    <location>
        <begin position="3"/>
        <end position="126"/>
    </location>
</feature>
<evidence type="ECO:0000259" key="6">
    <source>
        <dbReference type="PROSITE" id="PS51462"/>
    </source>
</evidence>
<name>A0A4R6SED5_LABRH</name>
<dbReference type="InterPro" id="IPR013078">
    <property type="entry name" value="His_Pase_superF_clade-1"/>
</dbReference>
<accession>A0A4R6SED5</accession>
<dbReference type="Gene3D" id="3.90.79.10">
    <property type="entry name" value="Nucleoside Triphosphate Pyrophosphohydrolase"/>
    <property type="match status" value="1"/>
</dbReference>
<dbReference type="InterPro" id="IPR029033">
    <property type="entry name" value="His_PPase_superfam"/>
</dbReference>
<protein>
    <submittedName>
        <fullName evidence="7">8-oxo-dGTP diphosphatase</fullName>
    </submittedName>
</protein>
<organism evidence="7 8">
    <name type="scientific">Labedaea rhizosphaerae</name>
    <dbReference type="NCBI Taxonomy" id="598644"/>
    <lineage>
        <taxon>Bacteria</taxon>
        <taxon>Bacillati</taxon>
        <taxon>Actinomycetota</taxon>
        <taxon>Actinomycetes</taxon>
        <taxon>Pseudonocardiales</taxon>
        <taxon>Pseudonocardiaceae</taxon>
        <taxon>Labedaea</taxon>
    </lineage>
</organism>
<dbReference type="RefSeq" id="WP_208115685.1">
    <property type="nucleotide sequence ID" value="NZ_SNXZ01000003.1"/>
</dbReference>
<dbReference type="InterPro" id="IPR000086">
    <property type="entry name" value="NUDIX_hydrolase_dom"/>
</dbReference>
<dbReference type="Gene3D" id="3.40.50.1240">
    <property type="entry name" value="Phosphoglycerate mutase-like"/>
    <property type="match status" value="1"/>
</dbReference>
<evidence type="ECO:0000256" key="4">
    <source>
        <dbReference type="ARBA" id="ARBA00022842"/>
    </source>
</evidence>
<dbReference type="SMART" id="SM00855">
    <property type="entry name" value="PGAM"/>
    <property type="match status" value="1"/>
</dbReference>
<dbReference type="InterPro" id="IPR015797">
    <property type="entry name" value="NUDIX_hydrolase-like_dom_sf"/>
</dbReference>
<dbReference type="EMBL" id="SNXZ01000003">
    <property type="protein sequence ID" value="TDP97495.1"/>
    <property type="molecule type" value="Genomic_DNA"/>
</dbReference>
<comment type="cofactor">
    <cofactor evidence="1">
        <name>Mg(2+)</name>
        <dbReference type="ChEBI" id="CHEBI:18420"/>
    </cofactor>
</comment>
<dbReference type="PROSITE" id="PS00893">
    <property type="entry name" value="NUDIX_BOX"/>
    <property type="match status" value="1"/>
</dbReference>
<dbReference type="CDD" id="cd03673">
    <property type="entry name" value="NUDIX_Ap6A_hydrolase"/>
    <property type="match status" value="1"/>
</dbReference>
<dbReference type="PANTHER" id="PTHR43222:SF9">
    <property type="entry name" value="8-OXO-(D)GTP PHOSPHATASE"/>
    <property type="match status" value="1"/>
</dbReference>
<keyword evidence="8" id="KW-1185">Reference proteome</keyword>
<evidence type="ECO:0000256" key="5">
    <source>
        <dbReference type="RuleBase" id="RU003476"/>
    </source>
</evidence>
<proteinExistence type="inferred from homology"/>
<dbReference type="Pfam" id="PF00293">
    <property type="entry name" value="NUDIX"/>
    <property type="match status" value="1"/>
</dbReference>
<gene>
    <name evidence="7" type="ORF">EV186_103459</name>
</gene>
<dbReference type="PROSITE" id="PS51462">
    <property type="entry name" value="NUDIX"/>
    <property type="match status" value="1"/>
</dbReference>
<evidence type="ECO:0000256" key="2">
    <source>
        <dbReference type="ARBA" id="ARBA00005582"/>
    </source>
</evidence>
<dbReference type="SUPFAM" id="SSF55811">
    <property type="entry name" value="Nudix"/>
    <property type="match status" value="1"/>
</dbReference>
<dbReference type="SUPFAM" id="SSF53254">
    <property type="entry name" value="Phosphoglycerate mutase-like"/>
    <property type="match status" value="1"/>
</dbReference>
<dbReference type="PANTHER" id="PTHR43222">
    <property type="entry name" value="NUDIX HYDROLASE 23"/>
    <property type="match status" value="1"/>
</dbReference>
<evidence type="ECO:0000313" key="8">
    <source>
        <dbReference type="Proteomes" id="UP000295444"/>
    </source>
</evidence>